<feature type="domain" description="Phage tail tape measure protein" evidence="2">
    <location>
        <begin position="55"/>
        <end position="171"/>
    </location>
</feature>
<dbReference type="Proteomes" id="UP000269208">
    <property type="component" value="Chromosome"/>
</dbReference>
<protein>
    <submittedName>
        <fullName evidence="3">Tail protein</fullName>
    </submittedName>
</protein>
<reference evidence="3 4" key="1">
    <citation type="submission" date="2018-12" db="EMBL/GenBank/DDBJ databases">
        <authorList>
            <consortium name="Pathogen Informatics"/>
        </authorList>
    </citation>
    <scope>NUCLEOTIDE SEQUENCE [LARGE SCALE GENOMIC DNA]</scope>
    <source>
        <strain evidence="3 4">NCTC6754</strain>
    </source>
</reference>
<dbReference type="PANTHER" id="PTHR37813:SF1">
    <property type="entry name" value="FELS-2 PROPHAGE PROTEIN"/>
    <property type="match status" value="1"/>
</dbReference>
<evidence type="ECO:0000313" key="3">
    <source>
        <dbReference type="EMBL" id="VEB51472.1"/>
    </source>
</evidence>
<gene>
    <name evidence="3" type="ORF">NCTC6754_01177</name>
</gene>
<evidence type="ECO:0000259" key="2">
    <source>
        <dbReference type="Pfam" id="PF10145"/>
    </source>
</evidence>
<dbReference type="AlphaFoldDB" id="A0A3S4LRP9"/>
<proteinExistence type="predicted"/>
<evidence type="ECO:0000313" key="4">
    <source>
        <dbReference type="Proteomes" id="UP000269208"/>
    </source>
</evidence>
<keyword evidence="1" id="KW-1188">Viral release from host cell</keyword>
<sequence>MLEKTQTFAGQLGKLLNVETPDWKLPYEFQGNMVDMAAKGGMDNTARDALSLNIRDWSLDFNQDQKDLQSTAATMIEGGVSALQDLSRYMPDIAKAATASRDSAQSWAQAALATRDKLNIAPDDFRFAQNMLYSVAKSGGGSVAEQTQWINAFAGKTGAQGKEGIAELTATMQIAMKKCP</sequence>
<dbReference type="PANTHER" id="PTHR37813">
    <property type="entry name" value="FELS-2 PROPHAGE PROTEIN"/>
    <property type="match status" value="1"/>
</dbReference>
<name>A0A3S4LRP9_SALET</name>
<accession>A0A3S4LRP9</accession>
<organism evidence="3 4">
    <name type="scientific">Salmonella enterica I</name>
    <dbReference type="NCBI Taxonomy" id="59201"/>
    <lineage>
        <taxon>Bacteria</taxon>
        <taxon>Pseudomonadati</taxon>
        <taxon>Pseudomonadota</taxon>
        <taxon>Gammaproteobacteria</taxon>
        <taxon>Enterobacterales</taxon>
        <taxon>Enterobacteriaceae</taxon>
        <taxon>Salmonella</taxon>
    </lineage>
</organism>
<dbReference type="Pfam" id="PF10145">
    <property type="entry name" value="PhageMin_Tail"/>
    <property type="match status" value="1"/>
</dbReference>
<evidence type="ECO:0000256" key="1">
    <source>
        <dbReference type="ARBA" id="ARBA00022612"/>
    </source>
</evidence>
<dbReference type="EMBL" id="LR134190">
    <property type="protein sequence ID" value="VEB51472.1"/>
    <property type="molecule type" value="Genomic_DNA"/>
</dbReference>
<dbReference type="InterPro" id="IPR010090">
    <property type="entry name" value="Phage_tape_meas"/>
</dbReference>